<organism evidence="1 2">
    <name type="scientific">Polyplosphaeria fusca</name>
    <dbReference type="NCBI Taxonomy" id="682080"/>
    <lineage>
        <taxon>Eukaryota</taxon>
        <taxon>Fungi</taxon>
        <taxon>Dikarya</taxon>
        <taxon>Ascomycota</taxon>
        <taxon>Pezizomycotina</taxon>
        <taxon>Dothideomycetes</taxon>
        <taxon>Pleosporomycetidae</taxon>
        <taxon>Pleosporales</taxon>
        <taxon>Tetraplosphaeriaceae</taxon>
        <taxon>Polyplosphaeria</taxon>
    </lineage>
</organism>
<dbReference type="AlphaFoldDB" id="A0A9P4QSR3"/>
<feature type="non-terminal residue" evidence="1">
    <location>
        <position position="1"/>
    </location>
</feature>
<accession>A0A9P4QSR3</accession>
<gene>
    <name evidence="1" type="ORF">EJ04DRAFT_399169</name>
</gene>
<protein>
    <submittedName>
        <fullName evidence="1">Uncharacterized protein</fullName>
    </submittedName>
</protein>
<keyword evidence="2" id="KW-1185">Reference proteome</keyword>
<evidence type="ECO:0000313" key="2">
    <source>
        <dbReference type="Proteomes" id="UP000799444"/>
    </source>
</evidence>
<feature type="non-terminal residue" evidence="1">
    <location>
        <position position="52"/>
    </location>
</feature>
<dbReference type="OrthoDB" id="3937230at2759"/>
<comment type="caution">
    <text evidence="1">The sequence shown here is derived from an EMBL/GenBank/DDBJ whole genome shotgun (WGS) entry which is preliminary data.</text>
</comment>
<dbReference type="EMBL" id="ML996223">
    <property type="protein sequence ID" value="KAF2730207.1"/>
    <property type="molecule type" value="Genomic_DNA"/>
</dbReference>
<dbReference type="Proteomes" id="UP000799444">
    <property type="component" value="Unassembled WGS sequence"/>
</dbReference>
<name>A0A9P4QSR3_9PLEO</name>
<proteinExistence type="predicted"/>
<reference evidence="1" key="1">
    <citation type="journal article" date="2020" name="Stud. Mycol.">
        <title>101 Dothideomycetes genomes: a test case for predicting lifestyles and emergence of pathogens.</title>
        <authorList>
            <person name="Haridas S."/>
            <person name="Albert R."/>
            <person name="Binder M."/>
            <person name="Bloem J."/>
            <person name="Labutti K."/>
            <person name="Salamov A."/>
            <person name="Andreopoulos B."/>
            <person name="Baker S."/>
            <person name="Barry K."/>
            <person name="Bills G."/>
            <person name="Bluhm B."/>
            <person name="Cannon C."/>
            <person name="Castanera R."/>
            <person name="Culley D."/>
            <person name="Daum C."/>
            <person name="Ezra D."/>
            <person name="Gonzalez J."/>
            <person name="Henrissat B."/>
            <person name="Kuo A."/>
            <person name="Liang C."/>
            <person name="Lipzen A."/>
            <person name="Lutzoni F."/>
            <person name="Magnuson J."/>
            <person name="Mondo S."/>
            <person name="Nolan M."/>
            <person name="Ohm R."/>
            <person name="Pangilinan J."/>
            <person name="Park H.-J."/>
            <person name="Ramirez L."/>
            <person name="Alfaro M."/>
            <person name="Sun H."/>
            <person name="Tritt A."/>
            <person name="Yoshinaga Y."/>
            <person name="Zwiers L.-H."/>
            <person name="Turgeon B."/>
            <person name="Goodwin S."/>
            <person name="Spatafora J."/>
            <person name="Crous P."/>
            <person name="Grigoriev I."/>
        </authorList>
    </citation>
    <scope>NUCLEOTIDE SEQUENCE</scope>
    <source>
        <strain evidence="1">CBS 125425</strain>
    </source>
</reference>
<evidence type="ECO:0000313" key="1">
    <source>
        <dbReference type="EMBL" id="KAF2730207.1"/>
    </source>
</evidence>
<sequence>LHPWEEKALAKFITCQDTLGSPVWIKYIGSVALSIACRRTAANRPSEPPGKN</sequence>